<dbReference type="Pfam" id="PF12796">
    <property type="entry name" value="Ank_2"/>
    <property type="match status" value="1"/>
</dbReference>
<dbReference type="PANTHER" id="PTHR45819:SF5">
    <property type="entry name" value="CENTAURIN-GAMMA-1A"/>
    <property type="match status" value="1"/>
</dbReference>
<evidence type="ECO:0000256" key="1">
    <source>
        <dbReference type="ARBA" id="ARBA00005430"/>
    </source>
</evidence>
<accession>A0A915CLT9</accession>
<evidence type="ECO:0000256" key="8">
    <source>
        <dbReference type="PROSITE-ProRule" id="PRU00288"/>
    </source>
</evidence>
<dbReference type="InterPro" id="IPR038508">
    <property type="entry name" value="ArfGAP_dom_sf"/>
</dbReference>
<keyword evidence="3" id="KW-0479">Metal-binding</keyword>
<dbReference type="GO" id="GO:0005096">
    <property type="term" value="F:GTPase activator activity"/>
    <property type="evidence" value="ECO:0007669"/>
    <property type="project" value="UniProtKB-KW"/>
</dbReference>
<dbReference type="Pfam" id="PF01412">
    <property type="entry name" value="ArfGap"/>
    <property type="match status" value="1"/>
</dbReference>
<dbReference type="PROSITE" id="PS50088">
    <property type="entry name" value="ANK_REPEAT"/>
    <property type="match status" value="1"/>
</dbReference>
<dbReference type="SMART" id="SM00105">
    <property type="entry name" value="ArfGap"/>
    <property type="match status" value="1"/>
</dbReference>
<evidence type="ECO:0000256" key="3">
    <source>
        <dbReference type="ARBA" id="ARBA00022723"/>
    </source>
</evidence>
<dbReference type="Gene3D" id="1.10.220.150">
    <property type="entry name" value="Arf GTPase activating protein"/>
    <property type="match status" value="1"/>
</dbReference>
<protein>
    <submittedName>
        <fullName evidence="13">Uncharacterized protein</fullName>
    </submittedName>
</protein>
<dbReference type="SUPFAM" id="SSF50729">
    <property type="entry name" value="PH domain-like"/>
    <property type="match status" value="1"/>
</dbReference>
<dbReference type="GO" id="GO:0008270">
    <property type="term" value="F:zinc ion binding"/>
    <property type="evidence" value="ECO:0007669"/>
    <property type="project" value="UniProtKB-KW"/>
</dbReference>
<keyword evidence="2" id="KW-0343">GTPase activation</keyword>
<name>A0A915CLT9_9BILA</name>
<dbReference type="PROSITE" id="PS50003">
    <property type="entry name" value="PH_DOMAIN"/>
    <property type="match status" value="1"/>
</dbReference>
<evidence type="ECO:0000313" key="12">
    <source>
        <dbReference type="Proteomes" id="UP000887574"/>
    </source>
</evidence>
<dbReference type="SMART" id="SM00248">
    <property type="entry name" value="ANK"/>
    <property type="match status" value="2"/>
</dbReference>
<evidence type="ECO:0000256" key="5">
    <source>
        <dbReference type="ARBA" id="ARBA00022833"/>
    </source>
</evidence>
<keyword evidence="12" id="KW-1185">Reference proteome</keyword>
<organism evidence="12 13">
    <name type="scientific">Ditylenchus dipsaci</name>
    <dbReference type="NCBI Taxonomy" id="166011"/>
    <lineage>
        <taxon>Eukaryota</taxon>
        <taxon>Metazoa</taxon>
        <taxon>Ecdysozoa</taxon>
        <taxon>Nematoda</taxon>
        <taxon>Chromadorea</taxon>
        <taxon>Rhabditida</taxon>
        <taxon>Tylenchina</taxon>
        <taxon>Tylenchomorpha</taxon>
        <taxon>Sphaerularioidea</taxon>
        <taxon>Anguinidae</taxon>
        <taxon>Anguininae</taxon>
        <taxon>Ditylenchus</taxon>
    </lineage>
</organism>
<keyword evidence="6 7" id="KW-0040">ANK repeat</keyword>
<keyword evidence="5" id="KW-0862">Zinc</keyword>
<dbReference type="InterPro" id="IPR037278">
    <property type="entry name" value="ARFGAP/RecO"/>
</dbReference>
<feature type="compositionally biased region" description="Low complexity" evidence="9">
    <location>
        <begin position="59"/>
        <end position="90"/>
    </location>
</feature>
<dbReference type="WBParaSite" id="jg10009">
    <property type="protein sequence ID" value="jg10009"/>
    <property type="gene ID" value="jg10009"/>
</dbReference>
<comment type="similarity">
    <text evidence="1">Belongs to the centaurin gamma-like family.</text>
</comment>
<evidence type="ECO:0000256" key="6">
    <source>
        <dbReference type="ARBA" id="ARBA00023043"/>
    </source>
</evidence>
<proteinExistence type="inferred from homology"/>
<dbReference type="PANTHER" id="PTHR45819">
    <property type="entry name" value="CENTAURIN-GAMMA-1A"/>
    <property type="match status" value="1"/>
</dbReference>
<dbReference type="AlphaFoldDB" id="A0A915CLT9"/>
<evidence type="ECO:0000313" key="13">
    <source>
        <dbReference type="WBParaSite" id="jg10009"/>
    </source>
</evidence>
<feature type="domain" description="PH" evidence="10">
    <location>
        <begin position="104"/>
        <end position="136"/>
    </location>
</feature>
<dbReference type="PROSITE" id="PS50115">
    <property type="entry name" value="ARFGAP"/>
    <property type="match status" value="1"/>
</dbReference>
<dbReference type="Gene3D" id="2.30.29.30">
    <property type="entry name" value="Pleckstrin-homology domain (PH domain)/Phosphotyrosine-binding domain (PTB)"/>
    <property type="match status" value="1"/>
</dbReference>
<dbReference type="GO" id="GO:0003924">
    <property type="term" value="F:GTPase activity"/>
    <property type="evidence" value="ECO:0007669"/>
    <property type="project" value="TreeGrafter"/>
</dbReference>
<dbReference type="SUPFAM" id="SSF48403">
    <property type="entry name" value="Ankyrin repeat"/>
    <property type="match status" value="1"/>
</dbReference>
<evidence type="ECO:0000259" key="10">
    <source>
        <dbReference type="PROSITE" id="PS50003"/>
    </source>
</evidence>
<evidence type="ECO:0000259" key="11">
    <source>
        <dbReference type="PROSITE" id="PS50115"/>
    </source>
</evidence>
<dbReference type="PROSITE" id="PS50297">
    <property type="entry name" value="ANK_REP_REGION"/>
    <property type="match status" value="1"/>
</dbReference>
<evidence type="ECO:0000256" key="2">
    <source>
        <dbReference type="ARBA" id="ARBA00022468"/>
    </source>
</evidence>
<keyword evidence="4 8" id="KW-0863">Zinc-finger</keyword>
<dbReference type="Gene3D" id="1.25.40.20">
    <property type="entry name" value="Ankyrin repeat-containing domain"/>
    <property type="match status" value="1"/>
</dbReference>
<dbReference type="InterPro" id="IPR002110">
    <property type="entry name" value="Ankyrin_rpt"/>
</dbReference>
<sequence>MTKFAQLSNSKPRATNRNSLLPTQPTTSKEGSNMQSESMSSILDETGGTSGNSDGDLGGILVTSTSSSVGLTGHSTAASSNPVKNNNNNNSKKKRGHRREDCEFEIISCNQKQWEFSASSAEERDEWVSLIEEQIEKCIQLQPSQKQQQNNRAHGNKAEVQALRDINGNDKHSNLHRVFGIHRNLGSHISRVRSIDLDDWPVEYLLVMQAIGNDLANSIWEHNAPNGKPTPESSREQKENWIKIKCEEKDVNGIIGNGDKRTPIHLACSIGAAEVLQLLIWYNADIRLLDEMGRSALWHARHNGSKECVAILLNAGLPTDYGLGQQQYPSMMTNSTFSHPPTPQTT</sequence>
<dbReference type="InterPro" id="IPR001849">
    <property type="entry name" value="PH_domain"/>
</dbReference>
<dbReference type="SUPFAM" id="SSF57863">
    <property type="entry name" value="ArfGap/RecO-like zinc finger"/>
    <property type="match status" value="1"/>
</dbReference>
<dbReference type="InterPro" id="IPR036770">
    <property type="entry name" value="Ankyrin_rpt-contain_sf"/>
</dbReference>
<dbReference type="InterPro" id="IPR011993">
    <property type="entry name" value="PH-like_dom_sf"/>
</dbReference>
<dbReference type="InterPro" id="IPR001164">
    <property type="entry name" value="ArfGAP_dom"/>
</dbReference>
<dbReference type="Proteomes" id="UP000887574">
    <property type="component" value="Unplaced"/>
</dbReference>
<evidence type="ECO:0000256" key="9">
    <source>
        <dbReference type="SAM" id="MobiDB-lite"/>
    </source>
</evidence>
<reference evidence="13" key="1">
    <citation type="submission" date="2022-11" db="UniProtKB">
        <authorList>
            <consortium name="WormBaseParasite"/>
        </authorList>
    </citation>
    <scope>IDENTIFICATION</scope>
</reference>
<evidence type="ECO:0000256" key="7">
    <source>
        <dbReference type="PROSITE-ProRule" id="PRU00023"/>
    </source>
</evidence>
<feature type="repeat" description="ANK" evidence="7">
    <location>
        <begin position="259"/>
        <end position="291"/>
    </location>
</feature>
<dbReference type="InterPro" id="IPR051282">
    <property type="entry name" value="Arf-GAP_GTPase_ANK_PH"/>
</dbReference>
<feature type="region of interest" description="Disordered" evidence="9">
    <location>
        <begin position="1"/>
        <end position="99"/>
    </location>
</feature>
<evidence type="ECO:0000256" key="4">
    <source>
        <dbReference type="ARBA" id="ARBA00022771"/>
    </source>
</evidence>
<feature type="compositionally biased region" description="Polar residues" evidence="9">
    <location>
        <begin position="1"/>
        <end position="43"/>
    </location>
</feature>
<feature type="domain" description="Arf-GAP" evidence="11">
    <location>
        <begin position="180"/>
        <end position="249"/>
    </location>
</feature>